<organism evidence="4 5">
    <name type="scientific">Brevibacillus brevis</name>
    <name type="common">Bacillus brevis</name>
    <dbReference type="NCBI Taxonomy" id="1393"/>
    <lineage>
        <taxon>Bacteria</taxon>
        <taxon>Bacillati</taxon>
        <taxon>Bacillota</taxon>
        <taxon>Bacilli</taxon>
        <taxon>Bacillales</taxon>
        <taxon>Paenibacillaceae</taxon>
        <taxon>Brevibacillus</taxon>
    </lineage>
</organism>
<dbReference type="PANTHER" id="PTHR43479:SF11">
    <property type="entry name" value="ACREF_ENVCD OPERON REPRESSOR-RELATED"/>
    <property type="match status" value="1"/>
</dbReference>
<evidence type="ECO:0000256" key="2">
    <source>
        <dbReference type="PROSITE-ProRule" id="PRU00335"/>
    </source>
</evidence>
<keyword evidence="1 2" id="KW-0238">DNA-binding</keyword>
<dbReference type="InterPro" id="IPR050624">
    <property type="entry name" value="HTH-type_Tx_Regulator"/>
</dbReference>
<evidence type="ECO:0000259" key="3">
    <source>
        <dbReference type="PROSITE" id="PS50977"/>
    </source>
</evidence>
<evidence type="ECO:0000256" key="1">
    <source>
        <dbReference type="ARBA" id="ARBA00023125"/>
    </source>
</evidence>
<accession>A0ABY9SZ76</accession>
<evidence type="ECO:0000313" key="4">
    <source>
        <dbReference type="EMBL" id="WNC13023.1"/>
    </source>
</evidence>
<dbReference type="RefSeq" id="WP_310764536.1">
    <property type="nucleotide sequence ID" value="NZ_CP134050.1"/>
</dbReference>
<name>A0ABY9SZ76_BREBE</name>
<dbReference type="InterPro" id="IPR009057">
    <property type="entry name" value="Homeodomain-like_sf"/>
</dbReference>
<dbReference type="Proteomes" id="UP001256827">
    <property type="component" value="Chromosome"/>
</dbReference>
<protein>
    <submittedName>
        <fullName evidence="4">TetR/AcrR family transcriptional regulator</fullName>
    </submittedName>
</protein>
<evidence type="ECO:0000313" key="5">
    <source>
        <dbReference type="Proteomes" id="UP001256827"/>
    </source>
</evidence>
<dbReference type="SUPFAM" id="SSF46689">
    <property type="entry name" value="Homeodomain-like"/>
    <property type="match status" value="1"/>
</dbReference>
<dbReference type="Pfam" id="PF00440">
    <property type="entry name" value="TetR_N"/>
    <property type="match status" value="1"/>
</dbReference>
<feature type="DNA-binding region" description="H-T-H motif" evidence="2">
    <location>
        <begin position="23"/>
        <end position="42"/>
    </location>
</feature>
<dbReference type="PRINTS" id="PR00455">
    <property type="entry name" value="HTHTETR"/>
</dbReference>
<dbReference type="EMBL" id="CP134050">
    <property type="protein sequence ID" value="WNC13023.1"/>
    <property type="molecule type" value="Genomic_DNA"/>
</dbReference>
<keyword evidence="5" id="KW-1185">Reference proteome</keyword>
<feature type="domain" description="HTH tetR-type" evidence="3">
    <location>
        <begin position="1"/>
        <end position="60"/>
    </location>
</feature>
<dbReference type="InterPro" id="IPR001647">
    <property type="entry name" value="HTH_TetR"/>
</dbReference>
<reference evidence="4 5" key="1">
    <citation type="submission" date="2023-09" db="EMBL/GenBank/DDBJ databases">
        <title>Complete Genome and Methylome dissection of Bacillus brevis NEB573 original source of BbsI restriction endonuclease.</title>
        <authorList>
            <person name="Fomenkov A."/>
            <person name="Roberts R.D."/>
        </authorList>
    </citation>
    <scope>NUCLEOTIDE SEQUENCE [LARGE SCALE GENOMIC DNA]</scope>
    <source>
        <strain evidence="4 5">NEB573</strain>
    </source>
</reference>
<proteinExistence type="predicted"/>
<dbReference type="Gene3D" id="1.10.357.10">
    <property type="entry name" value="Tetracycline Repressor, domain 2"/>
    <property type="match status" value="1"/>
</dbReference>
<sequence length="198" mass="22964">MSRERILEATAQLIKTVGLEGITIRKVAELAGTNVALLNYHFGSKENLINEILKNQFESFRECFNILDEKESPPLERLKKFLIMYASRLAEHPELAKHAISQEQLFKSHYEYLDFLKSQGFDKLVGTITEIVGNLNQDKIMFMIQQMLAAVLFPSVIRRNLHEEINTASNTTLDSTNMSIEQQIDLFIDHYFYRFTSR</sequence>
<dbReference type="PROSITE" id="PS50977">
    <property type="entry name" value="HTH_TETR_2"/>
    <property type="match status" value="1"/>
</dbReference>
<gene>
    <name evidence="4" type="ORF">RGB73_20175</name>
</gene>
<dbReference type="PANTHER" id="PTHR43479">
    <property type="entry name" value="ACREF/ENVCD OPERON REPRESSOR-RELATED"/>
    <property type="match status" value="1"/>
</dbReference>